<protein>
    <submittedName>
        <fullName evidence="7">APC family permease</fullName>
    </submittedName>
</protein>
<evidence type="ECO:0000256" key="5">
    <source>
        <dbReference type="SAM" id="Phobius"/>
    </source>
</evidence>
<comment type="caution">
    <text evidence="7">The sequence shown here is derived from an EMBL/GenBank/DDBJ whole genome shotgun (WGS) entry which is preliminary data.</text>
</comment>
<evidence type="ECO:0000313" key="8">
    <source>
        <dbReference type="Proteomes" id="UP000266441"/>
    </source>
</evidence>
<dbReference type="GO" id="GO:0016020">
    <property type="term" value="C:membrane"/>
    <property type="evidence" value="ECO:0007669"/>
    <property type="project" value="UniProtKB-SubCell"/>
</dbReference>
<comment type="subcellular location">
    <subcellularLocation>
        <location evidence="1">Membrane</location>
        <topology evidence="1">Multi-pass membrane protein</topology>
    </subcellularLocation>
</comment>
<proteinExistence type="predicted"/>
<feature type="transmembrane region" description="Helical" evidence="5">
    <location>
        <begin position="161"/>
        <end position="181"/>
    </location>
</feature>
<accession>A0A399D4Y8</accession>
<dbReference type="InterPro" id="IPR050367">
    <property type="entry name" value="APC_superfamily"/>
</dbReference>
<feature type="transmembrane region" description="Helical" evidence="5">
    <location>
        <begin position="353"/>
        <end position="373"/>
    </location>
</feature>
<name>A0A399D4Y8_9BACT</name>
<feature type="transmembrane region" description="Helical" evidence="5">
    <location>
        <begin position="437"/>
        <end position="457"/>
    </location>
</feature>
<dbReference type="Gene3D" id="1.20.1740.10">
    <property type="entry name" value="Amino acid/polyamine transporter I"/>
    <property type="match status" value="1"/>
</dbReference>
<evidence type="ECO:0000256" key="2">
    <source>
        <dbReference type="ARBA" id="ARBA00022692"/>
    </source>
</evidence>
<dbReference type="EMBL" id="QWET01000001">
    <property type="protein sequence ID" value="RIH66974.1"/>
    <property type="molecule type" value="Genomic_DNA"/>
</dbReference>
<dbReference type="PANTHER" id="PTHR42770:SF8">
    <property type="entry name" value="PUTRESCINE IMPORTER PUUP"/>
    <property type="match status" value="1"/>
</dbReference>
<dbReference type="RefSeq" id="WP_119348000.1">
    <property type="nucleotide sequence ID" value="NZ_JBFHKJ010000005.1"/>
</dbReference>
<feature type="transmembrane region" description="Helical" evidence="5">
    <location>
        <begin position="95"/>
        <end position="118"/>
    </location>
</feature>
<evidence type="ECO:0000256" key="4">
    <source>
        <dbReference type="ARBA" id="ARBA00023136"/>
    </source>
</evidence>
<dbReference type="PANTHER" id="PTHR42770">
    <property type="entry name" value="AMINO ACID TRANSPORTER-RELATED"/>
    <property type="match status" value="1"/>
</dbReference>
<feature type="transmembrane region" description="Helical" evidence="5">
    <location>
        <begin position="236"/>
        <end position="258"/>
    </location>
</feature>
<reference evidence="7 8" key="1">
    <citation type="journal article" date="2015" name="Int. J. Syst. Evol. Microbiol.">
        <title>Mariniphaga sediminis sp. nov., isolated from coastal sediment.</title>
        <authorList>
            <person name="Wang F.Q."/>
            <person name="Shen Q.Y."/>
            <person name="Chen G.J."/>
            <person name="Du Z.J."/>
        </authorList>
    </citation>
    <scope>NUCLEOTIDE SEQUENCE [LARGE SCALE GENOMIC DNA]</scope>
    <source>
        <strain evidence="7 8">SY21</strain>
    </source>
</reference>
<feature type="transmembrane region" description="Helical" evidence="5">
    <location>
        <begin position="308"/>
        <end position="332"/>
    </location>
</feature>
<feature type="transmembrane region" description="Helical" evidence="5">
    <location>
        <begin position="130"/>
        <end position="149"/>
    </location>
</feature>
<feature type="transmembrane region" description="Helical" evidence="5">
    <location>
        <begin position="412"/>
        <end position="431"/>
    </location>
</feature>
<dbReference type="OrthoDB" id="9762947at2"/>
<keyword evidence="4 5" id="KW-0472">Membrane</keyword>
<sequence length="469" mass="51108">MSDSSTVLPEGKAPSLQRVLGLWDLVFYGIVLNQPVAAVGLFGLVAVLSGGHMVTTLLLSMVAMLFTASSYGRMAALYPSAGSAYTYVGRGLNPYLGFMAGWAMVLCYMVIPIINTVFGVLSLQRLFPGIPFSLGVVAFISFITILNLLGARTSINANKTMLYIMLVIITAFIILAIRYILHKTGTEGLFATKPVYNKETFSVNSLFAGTALVALTYVGFDGITTLAEEVKNPKRNILMAVVIVCLFTGLFSSLQMYLAQQAAQSMWLDNVTQAVPFYERIPSEHIETAFMTVCLEVGGVLLFNAMTITMFVACLGSGMAGQLGAARLLYGMGKENVLPARFFSYLDKKHNSPALNILVIGILSLVGAMVLNYQRTAELINFAALIAFMGVNIAAIRQLYFRVPRKERNLITGFMMPAAGFLFCLWIWMSLPGSPKILGGIWLLIGVIYLAVSTRGFRKQPVALDFKEV</sequence>
<dbReference type="InterPro" id="IPR004841">
    <property type="entry name" value="AA-permease/SLC12A_dom"/>
</dbReference>
<dbReference type="PIRSF" id="PIRSF006060">
    <property type="entry name" value="AA_transporter"/>
    <property type="match status" value="1"/>
</dbReference>
<feature type="transmembrane region" description="Helical" evidence="5">
    <location>
        <begin position="25"/>
        <end position="48"/>
    </location>
</feature>
<evidence type="ECO:0000259" key="6">
    <source>
        <dbReference type="Pfam" id="PF00324"/>
    </source>
</evidence>
<organism evidence="7 8">
    <name type="scientific">Mariniphaga sediminis</name>
    <dbReference type="NCBI Taxonomy" id="1628158"/>
    <lineage>
        <taxon>Bacteria</taxon>
        <taxon>Pseudomonadati</taxon>
        <taxon>Bacteroidota</taxon>
        <taxon>Bacteroidia</taxon>
        <taxon>Marinilabiliales</taxon>
        <taxon>Prolixibacteraceae</taxon>
        <taxon>Mariniphaga</taxon>
    </lineage>
</organism>
<evidence type="ECO:0000256" key="1">
    <source>
        <dbReference type="ARBA" id="ARBA00004141"/>
    </source>
</evidence>
<feature type="transmembrane region" description="Helical" evidence="5">
    <location>
        <begin position="379"/>
        <end position="400"/>
    </location>
</feature>
<gene>
    <name evidence="7" type="ORF">D1164_00650</name>
</gene>
<evidence type="ECO:0000256" key="3">
    <source>
        <dbReference type="ARBA" id="ARBA00022989"/>
    </source>
</evidence>
<dbReference type="Pfam" id="PF00324">
    <property type="entry name" value="AA_permease"/>
    <property type="match status" value="1"/>
</dbReference>
<keyword evidence="3 5" id="KW-1133">Transmembrane helix</keyword>
<keyword evidence="8" id="KW-1185">Reference proteome</keyword>
<dbReference type="GO" id="GO:0055085">
    <property type="term" value="P:transmembrane transport"/>
    <property type="evidence" value="ECO:0007669"/>
    <property type="project" value="InterPro"/>
</dbReference>
<keyword evidence="2 5" id="KW-0812">Transmembrane</keyword>
<feature type="transmembrane region" description="Helical" evidence="5">
    <location>
        <begin position="54"/>
        <end position="74"/>
    </location>
</feature>
<evidence type="ECO:0000313" key="7">
    <source>
        <dbReference type="EMBL" id="RIH66974.1"/>
    </source>
</evidence>
<dbReference type="Proteomes" id="UP000266441">
    <property type="component" value="Unassembled WGS sequence"/>
</dbReference>
<dbReference type="AlphaFoldDB" id="A0A399D4Y8"/>
<feature type="transmembrane region" description="Helical" evidence="5">
    <location>
        <begin position="201"/>
        <end position="224"/>
    </location>
</feature>
<feature type="domain" description="Amino acid permease/ SLC12A" evidence="6">
    <location>
        <begin position="44"/>
        <end position="430"/>
    </location>
</feature>